<dbReference type="Pfam" id="PF12974">
    <property type="entry name" value="Phosphonate-bd"/>
    <property type="match status" value="1"/>
</dbReference>
<dbReference type="SUPFAM" id="SSF53850">
    <property type="entry name" value="Periplasmic binding protein-like II"/>
    <property type="match status" value="1"/>
</dbReference>
<keyword evidence="2 3" id="KW-0732">Signal</keyword>
<feature type="chain" id="PRO_5025628793" evidence="3">
    <location>
        <begin position="21"/>
        <end position="199"/>
    </location>
</feature>
<organism evidence="4">
    <name type="scientific">Symploca sp. SIO1C4</name>
    <dbReference type="NCBI Taxonomy" id="2607765"/>
    <lineage>
        <taxon>Bacteria</taxon>
        <taxon>Bacillati</taxon>
        <taxon>Cyanobacteriota</taxon>
        <taxon>Cyanophyceae</taxon>
        <taxon>Coleofasciculales</taxon>
        <taxon>Coleofasciculaceae</taxon>
        <taxon>Symploca</taxon>
    </lineage>
</organism>
<comment type="caution">
    <text evidence="4">The sequence shown here is derived from an EMBL/GenBank/DDBJ whole genome shotgun (WGS) entry which is preliminary data.</text>
</comment>
<protein>
    <submittedName>
        <fullName evidence="4">Phosphate/phosphite/phosphonate ABC transporter substrate-binding protein</fullName>
    </submittedName>
</protein>
<dbReference type="GO" id="GO:0055085">
    <property type="term" value="P:transmembrane transport"/>
    <property type="evidence" value="ECO:0007669"/>
    <property type="project" value="InterPro"/>
</dbReference>
<dbReference type="InterPro" id="IPR005770">
    <property type="entry name" value="PhnD"/>
</dbReference>
<proteinExistence type="inferred from homology"/>
<reference evidence="4" key="1">
    <citation type="submission" date="2019-11" db="EMBL/GenBank/DDBJ databases">
        <title>Genomic insights into an expanded diversity of filamentous marine cyanobacteria reveals the extraordinary biosynthetic potential of Moorea and Okeania.</title>
        <authorList>
            <person name="Ferreira Leao T."/>
            <person name="Wang M."/>
            <person name="Moss N."/>
            <person name="Da Silva R."/>
            <person name="Sanders J."/>
            <person name="Nurk S."/>
            <person name="Gurevich A."/>
            <person name="Humphrey G."/>
            <person name="Reher R."/>
            <person name="Zhu Q."/>
            <person name="Belda-Ferre P."/>
            <person name="Glukhov E."/>
            <person name="Rex R."/>
            <person name="Dorrestein P.C."/>
            <person name="Knight R."/>
            <person name="Pevzner P."/>
            <person name="Gerwick W.H."/>
            <person name="Gerwick L."/>
        </authorList>
    </citation>
    <scope>NUCLEOTIDE SEQUENCE</scope>
    <source>
        <strain evidence="4">SIO1C4</strain>
    </source>
</reference>
<evidence type="ECO:0000256" key="2">
    <source>
        <dbReference type="ARBA" id="ARBA00022729"/>
    </source>
</evidence>
<gene>
    <name evidence="4" type="primary">phnD</name>
    <name evidence="4" type="ORF">F6J89_30240</name>
</gene>
<dbReference type="EMBL" id="JAAHFQ010000933">
    <property type="protein sequence ID" value="NER31774.1"/>
    <property type="molecule type" value="Genomic_DNA"/>
</dbReference>
<dbReference type="GO" id="GO:0043190">
    <property type="term" value="C:ATP-binding cassette (ABC) transporter complex"/>
    <property type="evidence" value="ECO:0007669"/>
    <property type="project" value="InterPro"/>
</dbReference>
<dbReference type="Gene3D" id="3.40.190.10">
    <property type="entry name" value="Periplasmic binding protein-like II"/>
    <property type="match status" value="1"/>
</dbReference>
<evidence type="ECO:0000256" key="3">
    <source>
        <dbReference type="SAM" id="SignalP"/>
    </source>
</evidence>
<evidence type="ECO:0000313" key="4">
    <source>
        <dbReference type="EMBL" id="NER31774.1"/>
    </source>
</evidence>
<feature type="non-terminal residue" evidence="4">
    <location>
        <position position="199"/>
    </location>
</feature>
<dbReference type="AlphaFoldDB" id="A0A6B3NNH0"/>
<dbReference type="PANTHER" id="PTHR35841:SF1">
    <property type="entry name" value="PHOSPHONATES-BINDING PERIPLASMIC PROTEIN"/>
    <property type="match status" value="1"/>
</dbReference>
<comment type="similarity">
    <text evidence="1">Belongs to the phosphate/phosphite/phosphonate binding protein family.</text>
</comment>
<dbReference type="PANTHER" id="PTHR35841">
    <property type="entry name" value="PHOSPHONATES-BINDING PERIPLASMIC PROTEIN"/>
    <property type="match status" value="1"/>
</dbReference>
<sequence length="199" mass="21485">MKKVLWSGLLLLLFPIGACSPISDSASSSSEVKVQAFTTGAIPDQDPEKLQRLYGKLTDYLQVELGVPVEYKPVTDYAAAVTAFRVGDLDMVWFGGLTGVQARLQVAGAEAIAQRDIDEQFHSVFIANKNSGITPFKKINGLEILKGRTLTFGSESSTSGRLMPQYFLAQAGVKLEDLKGQVGFSGSHDKTIQLVEAGR</sequence>
<feature type="signal peptide" evidence="3">
    <location>
        <begin position="1"/>
        <end position="20"/>
    </location>
</feature>
<dbReference type="NCBIfam" id="TIGR01098">
    <property type="entry name" value="3A0109s03R"/>
    <property type="match status" value="1"/>
</dbReference>
<accession>A0A6B3NNH0</accession>
<name>A0A6B3NNH0_9CYAN</name>
<evidence type="ECO:0000256" key="1">
    <source>
        <dbReference type="ARBA" id="ARBA00007162"/>
    </source>
</evidence>